<dbReference type="InterPro" id="IPR051537">
    <property type="entry name" value="DNA_Adenine_Mtase"/>
</dbReference>
<dbReference type="Pfam" id="PF12161">
    <property type="entry name" value="HsdM_N"/>
    <property type="match status" value="1"/>
</dbReference>
<reference evidence="11" key="1">
    <citation type="submission" date="2019-02" db="EMBL/GenBank/DDBJ databases">
        <authorList>
            <person name="Gruber-Vodicka R. H."/>
            <person name="Seah K. B. B."/>
        </authorList>
    </citation>
    <scope>NUCLEOTIDE SEQUENCE</scope>
    <source>
        <strain evidence="12">BECK_BY2</strain>
        <strain evidence="11">BECK_BY3</strain>
    </source>
</reference>
<evidence type="ECO:0000256" key="6">
    <source>
        <dbReference type="ARBA" id="ARBA00022747"/>
    </source>
</evidence>
<dbReference type="AlphaFoldDB" id="A0A450ZQX9"/>
<dbReference type="PROSITE" id="PS00092">
    <property type="entry name" value="N6_MTASE"/>
    <property type="match status" value="1"/>
</dbReference>
<keyword evidence="3" id="KW-0489">Methyltransferase</keyword>
<keyword evidence="5" id="KW-0949">S-adenosyl-L-methionine</keyword>
<dbReference type="GO" id="GO:0003677">
    <property type="term" value="F:DNA binding"/>
    <property type="evidence" value="ECO:0007669"/>
    <property type="project" value="InterPro"/>
</dbReference>
<evidence type="ECO:0000256" key="5">
    <source>
        <dbReference type="ARBA" id="ARBA00022691"/>
    </source>
</evidence>
<organism evidence="11">
    <name type="scientific">Candidatus Kentrum sp. TUN</name>
    <dbReference type="NCBI Taxonomy" id="2126343"/>
    <lineage>
        <taxon>Bacteria</taxon>
        <taxon>Pseudomonadati</taxon>
        <taxon>Pseudomonadota</taxon>
        <taxon>Gammaproteobacteria</taxon>
        <taxon>Candidatus Kentrum</taxon>
    </lineage>
</organism>
<dbReference type="InterPro" id="IPR029063">
    <property type="entry name" value="SAM-dependent_MTases_sf"/>
</dbReference>
<feature type="domain" description="N6 adenine-specific DNA methyltransferase N-terminal" evidence="10">
    <location>
        <begin position="32"/>
        <end position="177"/>
    </location>
</feature>
<dbReference type="InterPro" id="IPR004546">
    <property type="entry name" value="Restrct_endonuc_T1M"/>
</dbReference>
<dbReference type="InterPro" id="IPR003356">
    <property type="entry name" value="DNA_methylase_A-5"/>
</dbReference>
<accession>A0A450ZQX9</accession>
<evidence type="ECO:0000313" key="12">
    <source>
        <dbReference type="EMBL" id="VFK62334.1"/>
    </source>
</evidence>
<name>A0A450ZQX9_9GAMM</name>
<dbReference type="GO" id="GO:0008170">
    <property type="term" value="F:N-methyltransferase activity"/>
    <property type="evidence" value="ECO:0007669"/>
    <property type="project" value="InterPro"/>
</dbReference>
<dbReference type="Gene3D" id="3.40.50.150">
    <property type="entry name" value="Vaccinia Virus protein VP39"/>
    <property type="match status" value="1"/>
</dbReference>
<dbReference type="CDD" id="cd02440">
    <property type="entry name" value="AdoMet_MTases"/>
    <property type="match status" value="1"/>
</dbReference>
<evidence type="ECO:0000256" key="7">
    <source>
        <dbReference type="ARBA" id="ARBA00047942"/>
    </source>
</evidence>
<dbReference type="Pfam" id="PF02384">
    <property type="entry name" value="N6_Mtase"/>
    <property type="match status" value="1"/>
</dbReference>
<evidence type="ECO:0000259" key="10">
    <source>
        <dbReference type="Pfam" id="PF12161"/>
    </source>
</evidence>
<evidence type="ECO:0000256" key="3">
    <source>
        <dbReference type="ARBA" id="ARBA00022603"/>
    </source>
</evidence>
<sequence>MQSRVGNKQIKDYALHNRMADKIKQSEINTAAWAACDTFRGAVDPAQYKDYILVMLFLKYISDVWWGHHGEYKGRFGEDEERIRRRLQRERFLLPFVEYENESTGEKEAFVADFYALFQRRNNVGIGDLINIVLDAIEEANRLKLEGVFRNIDFNSESNLGKTKDRNRRLKHLLEDFNKPQLDMRPNRVSEDVIGNTYIYLIERFASDAGKKAGEFYTPYAVSRLLAELAHPKVGDCICDPTCGSGGLLVEAARKVGDRNFALFGMEANGSTWALARMNMFLHGMDSARIEWCNTLTSPALVENDRLMKFDVVVANPPFSLDKWGRDDAENDRYNRFFRGIPPKSRGDYAFISHMVEAAFEREGRIVVVVPHGVLFRGGSEGRIRRRFIEENLLDAVIGLPPNLFLTTSIPVAILVFDRTREKGGIHENRREIVFIDASHEHDFGKNQNNLSMEHIGKIVTTYRARRSQKKYAHVATPDEIIKNDYNLSIPRYVDTFEEEEEVDIALVQQTIQGLENELTEVRGEIAKLLGELDL</sequence>
<dbReference type="GO" id="GO:0009307">
    <property type="term" value="P:DNA restriction-modification system"/>
    <property type="evidence" value="ECO:0007669"/>
    <property type="project" value="UniProtKB-KW"/>
</dbReference>
<proteinExistence type="inferred from homology"/>
<dbReference type="PANTHER" id="PTHR42933:SF3">
    <property type="entry name" value="TYPE I RESTRICTION ENZYME MJAVIII METHYLASE SUBUNIT"/>
    <property type="match status" value="1"/>
</dbReference>
<feature type="domain" description="DNA methylase adenine-specific" evidence="9">
    <location>
        <begin position="190"/>
        <end position="501"/>
    </location>
</feature>
<comment type="catalytic activity">
    <reaction evidence="7">
        <text>a 2'-deoxyadenosine in DNA + S-adenosyl-L-methionine = an N(6)-methyl-2'-deoxyadenosine in DNA + S-adenosyl-L-homocysteine + H(+)</text>
        <dbReference type="Rhea" id="RHEA:15197"/>
        <dbReference type="Rhea" id="RHEA-COMP:12418"/>
        <dbReference type="Rhea" id="RHEA-COMP:12419"/>
        <dbReference type="ChEBI" id="CHEBI:15378"/>
        <dbReference type="ChEBI" id="CHEBI:57856"/>
        <dbReference type="ChEBI" id="CHEBI:59789"/>
        <dbReference type="ChEBI" id="CHEBI:90615"/>
        <dbReference type="ChEBI" id="CHEBI:90616"/>
        <dbReference type="EC" id="2.1.1.72"/>
    </reaction>
</comment>
<dbReference type="PANTHER" id="PTHR42933">
    <property type="entry name" value="SLR6095 PROTEIN"/>
    <property type="match status" value="1"/>
</dbReference>
<evidence type="ECO:0000256" key="8">
    <source>
        <dbReference type="SAM" id="Coils"/>
    </source>
</evidence>
<dbReference type="GO" id="GO:0032259">
    <property type="term" value="P:methylation"/>
    <property type="evidence" value="ECO:0007669"/>
    <property type="project" value="UniProtKB-KW"/>
</dbReference>
<keyword evidence="6" id="KW-0680">Restriction system</keyword>
<evidence type="ECO:0000256" key="4">
    <source>
        <dbReference type="ARBA" id="ARBA00022679"/>
    </source>
</evidence>
<evidence type="ECO:0000259" key="9">
    <source>
        <dbReference type="Pfam" id="PF02384"/>
    </source>
</evidence>
<dbReference type="GO" id="GO:0009007">
    <property type="term" value="F:site-specific DNA-methyltransferase (adenine-specific) activity"/>
    <property type="evidence" value="ECO:0007669"/>
    <property type="project" value="UniProtKB-EC"/>
</dbReference>
<dbReference type="SUPFAM" id="SSF53335">
    <property type="entry name" value="S-adenosyl-L-methionine-dependent methyltransferases"/>
    <property type="match status" value="1"/>
</dbReference>
<comment type="similarity">
    <text evidence="1">Belongs to the N(4)/N(6)-methyltransferase family.</text>
</comment>
<dbReference type="EMBL" id="CAADFY010000081">
    <property type="protein sequence ID" value="VFK56144.1"/>
    <property type="molecule type" value="Genomic_DNA"/>
</dbReference>
<protein>
    <recommendedName>
        <fullName evidence="2">site-specific DNA-methyltransferase (adenine-specific)</fullName>
        <ecNumber evidence="2">2.1.1.72</ecNumber>
    </recommendedName>
</protein>
<dbReference type="NCBIfam" id="TIGR00497">
    <property type="entry name" value="hsdM"/>
    <property type="match status" value="1"/>
</dbReference>
<dbReference type="InterPro" id="IPR038333">
    <property type="entry name" value="T1MK-like_N_sf"/>
</dbReference>
<dbReference type="InterPro" id="IPR022749">
    <property type="entry name" value="D12N6_MeTrfase_N"/>
</dbReference>
<evidence type="ECO:0000313" key="11">
    <source>
        <dbReference type="EMBL" id="VFK56144.1"/>
    </source>
</evidence>
<keyword evidence="8" id="KW-0175">Coiled coil</keyword>
<feature type="coiled-coil region" evidence="8">
    <location>
        <begin position="498"/>
        <end position="532"/>
    </location>
</feature>
<dbReference type="EC" id="2.1.1.72" evidence="2"/>
<dbReference type="Gene3D" id="1.20.1260.30">
    <property type="match status" value="1"/>
</dbReference>
<gene>
    <name evidence="12" type="ORF">BECKTUN1418E_GA0071001_10787</name>
    <name evidence="11" type="ORF">BECKTUN1418F_GA0071002_10817</name>
</gene>
<keyword evidence="4" id="KW-0808">Transferase</keyword>
<dbReference type="InterPro" id="IPR002052">
    <property type="entry name" value="DNA_methylase_N6_adenine_CS"/>
</dbReference>
<dbReference type="PRINTS" id="PR00507">
    <property type="entry name" value="N12N6MTFRASE"/>
</dbReference>
<dbReference type="EMBL" id="CAADFV010000078">
    <property type="protein sequence ID" value="VFK62334.1"/>
    <property type="molecule type" value="Genomic_DNA"/>
</dbReference>
<evidence type="ECO:0000256" key="2">
    <source>
        <dbReference type="ARBA" id="ARBA00011900"/>
    </source>
</evidence>
<evidence type="ECO:0000256" key="1">
    <source>
        <dbReference type="ARBA" id="ARBA00006594"/>
    </source>
</evidence>